<dbReference type="Proteomes" id="UP000783686">
    <property type="component" value="Unassembled WGS sequence"/>
</dbReference>
<evidence type="ECO:0000256" key="1">
    <source>
        <dbReference type="SAM" id="MobiDB-lite"/>
    </source>
</evidence>
<keyword evidence="2" id="KW-0812">Transmembrane</keyword>
<dbReference type="PANTHER" id="PTHR22943">
    <property type="entry name" value="7-TRANSMEMBRANE DOMAIN RECEPTOR C.ELEGANS"/>
    <property type="match status" value="1"/>
</dbReference>
<feature type="region of interest" description="Disordered" evidence="1">
    <location>
        <begin position="329"/>
        <end position="348"/>
    </location>
</feature>
<keyword evidence="2" id="KW-1133">Transmembrane helix</keyword>
<reference evidence="3" key="1">
    <citation type="submission" date="2020-09" db="EMBL/GenBank/DDBJ databases">
        <authorList>
            <person name="Kikuchi T."/>
        </authorList>
    </citation>
    <scope>NUCLEOTIDE SEQUENCE</scope>
    <source>
        <strain evidence="3">SH1</strain>
    </source>
</reference>
<protein>
    <recommendedName>
        <fullName evidence="5">G_PROTEIN_RECEP_F1_2 domain-containing protein</fullName>
    </recommendedName>
</protein>
<comment type="caution">
    <text evidence="3">The sequence shown here is derived from an EMBL/GenBank/DDBJ whole genome shotgun (WGS) entry which is preliminary data.</text>
</comment>
<accession>A0A811L5H2</accession>
<dbReference type="AlphaFoldDB" id="A0A811L5H2"/>
<feature type="transmembrane region" description="Helical" evidence="2">
    <location>
        <begin position="243"/>
        <end position="267"/>
    </location>
</feature>
<feature type="transmembrane region" description="Helical" evidence="2">
    <location>
        <begin position="195"/>
        <end position="216"/>
    </location>
</feature>
<feature type="compositionally biased region" description="Polar residues" evidence="1">
    <location>
        <begin position="329"/>
        <end position="342"/>
    </location>
</feature>
<dbReference type="EMBL" id="CAJFDH010000005">
    <property type="protein sequence ID" value="CAD5223490.1"/>
    <property type="molecule type" value="Genomic_DNA"/>
</dbReference>
<organism evidence="3 4">
    <name type="scientific">Bursaphelenchus okinawaensis</name>
    <dbReference type="NCBI Taxonomy" id="465554"/>
    <lineage>
        <taxon>Eukaryota</taxon>
        <taxon>Metazoa</taxon>
        <taxon>Ecdysozoa</taxon>
        <taxon>Nematoda</taxon>
        <taxon>Chromadorea</taxon>
        <taxon>Rhabditida</taxon>
        <taxon>Tylenchina</taxon>
        <taxon>Tylenchomorpha</taxon>
        <taxon>Aphelenchoidea</taxon>
        <taxon>Aphelenchoididae</taxon>
        <taxon>Bursaphelenchus</taxon>
    </lineage>
</organism>
<keyword evidence="2" id="KW-0472">Membrane</keyword>
<gene>
    <name evidence="3" type="ORF">BOKJ2_LOCUS10260</name>
</gene>
<dbReference type="SUPFAM" id="SSF81321">
    <property type="entry name" value="Family A G protein-coupled receptor-like"/>
    <property type="match status" value="1"/>
</dbReference>
<dbReference type="Pfam" id="PF10326">
    <property type="entry name" value="7TM_GPCR_Str"/>
    <property type="match status" value="1"/>
</dbReference>
<feature type="transmembrane region" description="Helical" evidence="2">
    <location>
        <begin position="17"/>
        <end position="35"/>
    </location>
</feature>
<evidence type="ECO:0000256" key="2">
    <source>
        <dbReference type="SAM" id="Phobius"/>
    </source>
</evidence>
<evidence type="ECO:0000313" key="3">
    <source>
        <dbReference type="EMBL" id="CAD5223490.1"/>
    </source>
</evidence>
<dbReference type="InterPro" id="IPR019428">
    <property type="entry name" value="7TM_GPCR_serpentine_rcpt_Str"/>
</dbReference>
<evidence type="ECO:0000313" key="4">
    <source>
        <dbReference type="Proteomes" id="UP000614601"/>
    </source>
</evidence>
<proteinExistence type="predicted"/>
<evidence type="ECO:0008006" key="5">
    <source>
        <dbReference type="Google" id="ProtNLM"/>
    </source>
</evidence>
<keyword evidence="4" id="KW-1185">Reference proteome</keyword>
<sequence length="348" mass="40226">MAQWTDVLIFIMKTNDAFAMTLGLIFNSLLLYTIWRLRKTYRGNYSKLFLISAVFDWVLSWEELLIQHDLHVKNRVMYVMGHGIEHLLPHDTFPIFMLPHAFFTIHGVFILAVQYRYRYIVMTDSTASGRHLAKDLAISISCGIIVACGLCYGTHQSQSIPWHVWRNNIKDDWIGEYGVEDFVYASDLRFSGTKIYFALGLTFSTITLSLVAYYAYKAWKFVNPENTVSSRTRHLQQQFTRTLIVQTCNAFCFSMFPITMNVCLVLFRPPGDLYYSAFVMPLISWLPAANGFMTLHVVKEFRRFVLNMFTCGQLKRLGKISSYNFHGTTSGHGSTHLKNSQTNRHHVI</sequence>
<dbReference type="Gene3D" id="1.20.1070.10">
    <property type="entry name" value="Rhodopsin 7-helix transmembrane proteins"/>
    <property type="match status" value="1"/>
</dbReference>
<dbReference type="PANTHER" id="PTHR22943:SF248">
    <property type="entry name" value="SEVEN TM RECEPTOR"/>
    <property type="match status" value="1"/>
</dbReference>
<dbReference type="EMBL" id="CAJFCW020000005">
    <property type="protein sequence ID" value="CAG9118018.1"/>
    <property type="molecule type" value="Genomic_DNA"/>
</dbReference>
<feature type="transmembrane region" description="Helical" evidence="2">
    <location>
        <begin position="47"/>
        <end position="66"/>
    </location>
</feature>
<feature type="transmembrane region" description="Helical" evidence="2">
    <location>
        <begin position="136"/>
        <end position="155"/>
    </location>
</feature>
<feature type="transmembrane region" description="Helical" evidence="2">
    <location>
        <begin position="273"/>
        <end position="298"/>
    </location>
</feature>
<dbReference type="OrthoDB" id="5810839at2759"/>
<feature type="transmembrane region" description="Helical" evidence="2">
    <location>
        <begin position="95"/>
        <end position="115"/>
    </location>
</feature>
<dbReference type="Proteomes" id="UP000614601">
    <property type="component" value="Unassembled WGS sequence"/>
</dbReference>
<name>A0A811L5H2_9BILA</name>